<dbReference type="EMBL" id="SWDX01000021">
    <property type="protein sequence ID" value="TKC54976.1"/>
    <property type="molecule type" value="Genomic_DNA"/>
</dbReference>
<dbReference type="InterPro" id="IPR006530">
    <property type="entry name" value="YD"/>
</dbReference>
<dbReference type="AlphaFoldDB" id="A0A4V5PC32"/>
<protein>
    <recommendedName>
        <fullName evidence="4">RHS repeat protein</fullName>
    </recommendedName>
</protein>
<proteinExistence type="predicted"/>
<accession>A0A4V5PC32</accession>
<evidence type="ECO:0000256" key="1">
    <source>
        <dbReference type="SAM" id="SignalP"/>
    </source>
</evidence>
<gene>
    <name evidence="2" type="ORF">FBD94_25630</name>
</gene>
<comment type="caution">
    <text evidence="2">The sequence shown here is derived from an EMBL/GenBank/DDBJ whole genome shotgun (WGS) entry which is preliminary data.</text>
</comment>
<organism evidence="2 3">
    <name type="scientific">Pedobacter hiemivivus</name>
    <dbReference type="NCBI Taxonomy" id="2530454"/>
    <lineage>
        <taxon>Bacteria</taxon>
        <taxon>Pseudomonadati</taxon>
        <taxon>Bacteroidota</taxon>
        <taxon>Sphingobacteriia</taxon>
        <taxon>Sphingobacteriales</taxon>
        <taxon>Sphingobacteriaceae</taxon>
        <taxon>Pedobacter</taxon>
    </lineage>
</organism>
<dbReference type="Proteomes" id="UP000309594">
    <property type="component" value="Unassembled WGS sequence"/>
</dbReference>
<name>A0A4V5PC32_9SPHI</name>
<feature type="signal peptide" evidence="1">
    <location>
        <begin position="1"/>
        <end position="24"/>
    </location>
</feature>
<dbReference type="NCBIfam" id="TIGR01643">
    <property type="entry name" value="YD_repeat_2x"/>
    <property type="match status" value="1"/>
</dbReference>
<evidence type="ECO:0008006" key="4">
    <source>
        <dbReference type="Google" id="ProtNLM"/>
    </source>
</evidence>
<feature type="chain" id="PRO_5020478035" description="RHS repeat protein" evidence="1">
    <location>
        <begin position="25"/>
        <end position="1011"/>
    </location>
</feature>
<keyword evidence="1" id="KW-0732">Signal</keyword>
<reference evidence="2 3" key="1">
    <citation type="submission" date="2019-04" db="EMBL/GenBank/DDBJ databases">
        <title>Pedobacter sp. RP-1-16 sp. nov., isolated from Arctic soil.</title>
        <authorList>
            <person name="Dahal R.H."/>
            <person name="Kim D.-U."/>
        </authorList>
    </citation>
    <scope>NUCLEOTIDE SEQUENCE [LARGE SCALE GENOMIC DNA]</scope>
    <source>
        <strain evidence="2 3">RP-1-16</strain>
    </source>
</reference>
<dbReference type="RefSeq" id="WP_136882328.1">
    <property type="nucleotide sequence ID" value="NZ_SWDX01000021.1"/>
</dbReference>
<evidence type="ECO:0000313" key="2">
    <source>
        <dbReference type="EMBL" id="TKC54976.1"/>
    </source>
</evidence>
<evidence type="ECO:0000313" key="3">
    <source>
        <dbReference type="Proteomes" id="UP000309594"/>
    </source>
</evidence>
<sequence>MKKKQLFMQAVFLLCLYSFQQTQAQIPGTPYNVKSPNSASLGLFGQIPVSYFTGIPDIGVPLYTLKQKDASLSVDLRYHASGFRPDTHPGWVGSGFSLSCGGMVSRVVKDEPDDYNNPSDTGNDLKYRFCGYYFNRAILNTTSWNKKIYVQNLARIGDASKDTEPDEFSFNFDGYSGSFYMSPDGSWRVKCDKPLSISLIGPFLDNPFTPPSNTNMAALGMSKTYGGFVITTENGTKYYFGGNTDAIEYSISMFEQYKDQFTAGSWYLTKVEPAIGEPIVLTYERDDYINQMYSSIYSVLQATLIKNSGMLICGLASPMVLAGSYNGKLISPVYLKKITGAHTVIKFNRSTSDELTYNTNKVYNDQYARFSTGQTGNQTSSFVPILEDNFSYSYPGFLNQLKWKKLHEIRVERLDSTLIKAFSFNYDNKASERLRLRSVTEKGSDLVSLPPFIFEYDESKELPGYLDNKVDHWGFYNGTFAIEAGNTADCANYYNYREPVEAYLYAGTLNKITYPTGGVTEFTYEPNRYSLRVQEERSKGLDNGFHVNTLAGGLRIKKISSYDSANPLQKQEKEYFYVSNYSNAVDQSMLFSSGVLAGQPKYYFLDYKEASYTHDAVYTTSVFASQSVLPGTISAQGNHVGYSEVVEKLSDGSYTKYYFSNFDTGAKDDAADTTIQLSHISYDPYSARDQDRGKLIKELQYSNQDKLLKKQEISYIALNKENEYVPAVKSNNLLICSGVGAMVEEGTAYRMYTYSYLPSTKITANYDDAGNFVTSTKSFNYNLSTRLLRDETSIDNRGRSVKASYSYPNDFSTTYPYSFMVAANVLSPVIKQSTFVNEVQTASKFTAYAPLSAGFVPVSLTTSTTTTSRPALKALADYDDKGNLQRLRKYTVDKGTTYILSYAGQYPIAKIENVDYATIMTALGGTTIVNTFRDVVEPTPAQVQAFLTPLYTLSNALVTSYIFDPAIGLISSKDANGKTTSFNYDNYQRLKAIKDQNDYLIKGYNYHYRPN</sequence>